<evidence type="ECO:0000256" key="16">
    <source>
        <dbReference type="ARBA" id="ARBA00042798"/>
    </source>
</evidence>
<evidence type="ECO:0000313" key="19">
    <source>
        <dbReference type="Proteomes" id="UP001597297"/>
    </source>
</evidence>
<comment type="caution">
    <text evidence="18">The sequence shown here is derived from an EMBL/GenBank/DDBJ whole genome shotgun (WGS) entry which is preliminary data.</text>
</comment>
<dbReference type="SUPFAM" id="SSF55811">
    <property type="entry name" value="Nudix"/>
    <property type="match status" value="1"/>
</dbReference>
<evidence type="ECO:0000256" key="15">
    <source>
        <dbReference type="ARBA" id="ARBA00041979"/>
    </source>
</evidence>
<evidence type="ECO:0000256" key="12">
    <source>
        <dbReference type="ARBA" id="ARBA00038905"/>
    </source>
</evidence>
<evidence type="ECO:0000256" key="3">
    <source>
        <dbReference type="ARBA" id="ARBA00022457"/>
    </source>
</evidence>
<keyword evidence="6" id="KW-0227">DNA damage</keyword>
<dbReference type="PROSITE" id="PS51462">
    <property type="entry name" value="NUDIX"/>
    <property type="match status" value="1"/>
</dbReference>
<evidence type="ECO:0000256" key="8">
    <source>
        <dbReference type="ARBA" id="ARBA00022842"/>
    </source>
</evidence>
<dbReference type="InterPro" id="IPR020084">
    <property type="entry name" value="NUDIX_hydrolase_CS"/>
</dbReference>
<name>A0ABW5E5N5_9BACT</name>
<dbReference type="Proteomes" id="UP001597297">
    <property type="component" value="Unassembled WGS sequence"/>
</dbReference>
<dbReference type="PROSITE" id="PS00893">
    <property type="entry name" value="NUDIX_BOX"/>
    <property type="match status" value="1"/>
</dbReference>
<evidence type="ECO:0000256" key="4">
    <source>
        <dbReference type="ARBA" id="ARBA00022705"/>
    </source>
</evidence>
<evidence type="ECO:0000256" key="10">
    <source>
        <dbReference type="ARBA" id="ARBA00035861"/>
    </source>
</evidence>
<evidence type="ECO:0000256" key="14">
    <source>
        <dbReference type="ARBA" id="ARBA00041592"/>
    </source>
</evidence>
<evidence type="ECO:0000256" key="2">
    <source>
        <dbReference type="ARBA" id="ARBA00005582"/>
    </source>
</evidence>
<accession>A0ABW5E5N5</accession>
<dbReference type="Gene3D" id="3.90.79.10">
    <property type="entry name" value="Nucleoside Triphosphate Pyrophosphohydrolase"/>
    <property type="match status" value="1"/>
</dbReference>
<evidence type="ECO:0000256" key="13">
    <source>
        <dbReference type="ARBA" id="ARBA00040794"/>
    </source>
</evidence>
<dbReference type="InterPro" id="IPR020476">
    <property type="entry name" value="Nudix_hydrolase"/>
</dbReference>
<dbReference type="GO" id="GO:0016787">
    <property type="term" value="F:hydrolase activity"/>
    <property type="evidence" value="ECO:0007669"/>
    <property type="project" value="UniProtKB-KW"/>
</dbReference>
<dbReference type="InterPro" id="IPR047127">
    <property type="entry name" value="MutT-like"/>
</dbReference>
<organism evidence="18 19">
    <name type="scientific">Rubritalea spongiae</name>
    <dbReference type="NCBI Taxonomy" id="430797"/>
    <lineage>
        <taxon>Bacteria</taxon>
        <taxon>Pseudomonadati</taxon>
        <taxon>Verrucomicrobiota</taxon>
        <taxon>Verrucomicrobiia</taxon>
        <taxon>Verrucomicrobiales</taxon>
        <taxon>Rubritaleaceae</taxon>
        <taxon>Rubritalea</taxon>
    </lineage>
</organism>
<keyword evidence="4" id="KW-0235">DNA replication</keyword>
<keyword evidence="5" id="KW-0479">Metal-binding</keyword>
<evidence type="ECO:0000256" key="5">
    <source>
        <dbReference type="ARBA" id="ARBA00022723"/>
    </source>
</evidence>
<evidence type="ECO:0000313" key="18">
    <source>
        <dbReference type="EMBL" id="MFD2276235.1"/>
    </source>
</evidence>
<dbReference type="InterPro" id="IPR015797">
    <property type="entry name" value="NUDIX_hydrolase-like_dom_sf"/>
</dbReference>
<sequence length="127" mass="14109">MLSVVCGLIEDAAGELLLCQRPEGKAQAGLWEFPGGKVEAGESEREALARELLEELGCEFEIGEALTPVEHDYGDFLIRLIPFRCRCLGTPKALEHQAIEWVSMDQVKSYDLAPADVPILAEYFKWA</sequence>
<evidence type="ECO:0000256" key="11">
    <source>
        <dbReference type="ARBA" id="ARBA00036904"/>
    </source>
</evidence>
<comment type="similarity">
    <text evidence="2">Belongs to the Nudix hydrolase family.</text>
</comment>
<dbReference type="CDD" id="cd03425">
    <property type="entry name" value="NUDIX_MutT_NudA_like"/>
    <property type="match status" value="1"/>
</dbReference>
<comment type="catalytic activity">
    <reaction evidence="10">
        <text>8-oxo-dGTP + H2O = 8-oxo-dGMP + diphosphate + H(+)</text>
        <dbReference type="Rhea" id="RHEA:31575"/>
        <dbReference type="ChEBI" id="CHEBI:15377"/>
        <dbReference type="ChEBI" id="CHEBI:15378"/>
        <dbReference type="ChEBI" id="CHEBI:33019"/>
        <dbReference type="ChEBI" id="CHEBI:63224"/>
        <dbReference type="ChEBI" id="CHEBI:77896"/>
        <dbReference type="EC" id="3.6.1.55"/>
    </reaction>
</comment>
<dbReference type="PANTHER" id="PTHR47707:SF1">
    <property type="entry name" value="NUDIX HYDROLASE FAMILY PROTEIN"/>
    <property type="match status" value="1"/>
</dbReference>
<keyword evidence="9" id="KW-0234">DNA repair</keyword>
<reference evidence="19" key="1">
    <citation type="journal article" date="2019" name="Int. J. Syst. Evol. Microbiol.">
        <title>The Global Catalogue of Microorganisms (GCM) 10K type strain sequencing project: providing services to taxonomists for standard genome sequencing and annotation.</title>
        <authorList>
            <consortium name="The Broad Institute Genomics Platform"/>
            <consortium name="The Broad Institute Genome Sequencing Center for Infectious Disease"/>
            <person name="Wu L."/>
            <person name="Ma J."/>
        </authorList>
    </citation>
    <scope>NUCLEOTIDE SEQUENCE [LARGE SCALE GENOMIC DNA]</scope>
    <source>
        <strain evidence="19">JCM 16545</strain>
    </source>
</reference>
<evidence type="ECO:0000256" key="1">
    <source>
        <dbReference type="ARBA" id="ARBA00001946"/>
    </source>
</evidence>
<keyword evidence="3" id="KW-0515">Mutator protein</keyword>
<evidence type="ECO:0000256" key="9">
    <source>
        <dbReference type="ARBA" id="ARBA00023204"/>
    </source>
</evidence>
<keyword evidence="7 18" id="KW-0378">Hydrolase</keyword>
<dbReference type="PRINTS" id="PR00502">
    <property type="entry name" value="NUDIXFAMILY"/>
</dbReference>
<keyword evidence="19" id="KW-1185">Reference proteome</keyword>
<dbReference type="InterPro" id="IPR000086">
    <property type="entry name" value="NUDIX_hydrolase_dom"/>
</dbReference>
<dbReference type="InterPro" id="IPR029119">
    <property type="entry name" value="MutY_C"/>
</dbReference>
<protein>
    <recommendedName>
        <fullName evidence="13">8-oxo-dGTP diphosphatase</fullName>
        <ecNumber evidence="12">3.6.1.55</ecNumber>
    </recommendedName>
    <alternativeName>
        <fullName evidence="16">7,8-dihydro-8-oxoguanine-triphosphatase</fullName>
    </alternativeName>
    <alternativeName>
        <fullName evidence="15">Mutator protein MutT</fullName>
    </alternativeName>
    <alternativeName>
        <fullName evidence="14">dGTP pyrophosphohydrolase</fullName>
    </alternativeName>
</protein>
<comment type="catalytic activity">
    <reaction evidence="11">
        <text>8-oxo-GTP + H2O = 8-oxo-GMP + diphosphate + H(+)</text>
        <dbReference type="Rhea" id="RHEA:67616"/>
        <dbReference type="ChEBI" id="CHEBI:15377"/>
        <dbReference type="ChEBI" id="CHEBI:15378"/>
        <dbReference type="ChEBI" id="CHEBI:33019"/>
        <dbReference type="ChEBI" id="CHEBI:143553"/>
        <dbReference type="ChEBI" id="CHEBI:145694"/>
    </reaction>
</comment>
<dbReference type="PANTHER" id="PTHR47707">
    <property type="entry name" value="8-OXO-DGTP DIPHOSPHATASE"/>
    <property type="match status" value="1"/>
</dbReference>
<dbReference type="RefSeq" id="WP_377094426.1">
    <property type="nucleotide sequence ID" value="NZ_JBHSJM010000001.1"/>
</dbReference>
<evidence type="ECO:0000259" key="17">
    <source>
        <dbReference type="PROSITE" id="PS51462"/>
    </source>
</evidence>
<evidence type="ECO:0000256" key="6">
    <source>
        <dbReference type="ARBA" id="ARBA00022763"/>
    </source>
</evidence>
<dbReference type="EMBL" id="JBHUJC010000020">
    <property type="protein sequence ID" value="MFD2276235.1"/>
    <property type="molecule type" value="Genomic_DNA"/>
</dbReference>
<dbReference type="Pfam" id="PF14815">
    <property type="entry name" value="NUDIX_4"/>
    <property type="match status" value="1"/>
</dbReference>
<comment type="cofactor">
    <cofactor evidence="1">
        <name>Mg(2+)</name>
        <dbReference type="ChEBI" id="CHEBI:18420"/>
    </cofactor>
</comment>
<dbReference type="EC" id="3.6.1.55" evidence="12"/>
<keyword evidence="8" id="KW-0460">Magnesium</keyword>
<feature type="domain" description="Nudix hydrolase" evidence="17">
    <location>
        <begin position="1"/>
        <end position="125"/>
    </location>
</feature>
<proteinExistence type="inferred from homology"/>
<evidence type="ECO:0000256" key="7">
    <source>
        <dbReference type="ARBA" id="ARBA00022801"/>
    </source>
</evidence>
<gene>
    <name evidence="18" type="ORF">ACFSQZ_07130</name>
</gene>